<dbReference type="EMBL" id="KQ964506">
    <property type="protein sequence ID" value="KXN70311.1"/>
    <property type="molecule type" value="Genomic_DNA"/>
</dbReference>
<gene>
    <name evidence="2" type="ORF">CONCODRAFT_78919</name>
</gene>
<dbReference type="Gene3D" id="3.40.830.10">
    <property type="entry name" value="LigB-like"/>
    <property type="match status" value="1"/>
</dbReference>
<dbReference type="PANTHER" id="PTHR11060">
    <property type="entry name" value="PROTEIN MEMO1"/>
    <property type="match status" value="1"/>
</dbReference>
<dbReference type="Pfam" id="PF01875">
    <property type="entry name" value="Memo"/>
    <property type="match status" value="1"/>
</dbReference>
<dbReference type="Proteomes" id="UP000070444">
    <property type="component" value="Unassembled WGS sequence"/>
</dbReference>
<dbReference type="STRING" id="796925.A0A137P5V7"/>
<dbReference type="HAMAP" id="MF_00055">
    <property type="entry name" value="MEMO1"/>
    <property type="match status" value="1"/>
</dbReference>
<dbReference type="OrthoDB" id="417112at2759"/>
<organism evidence="2 3">
    <name type="scientific">Conidiobolus coronatus (strain ATCC 28846 / CBS 209.66 / NRRL 28638)</name>
    <name type="common">Delacroixia coronata</name>
    <dbReference type="NCBI Taxonomy" id="796925"/>
    <lineage>
        <taxon>Eukaryota</taxon>
        <taxon>Fungi</taxon>
        <taxon>Fungi incertae sedis</taxon>
        <taxon>Zoopagomycota</taxon>
        <taxon>Entomophthoromycotina</taxon>
        <taxon>Entomophthoromycetes</taxon>
        <taxon>Entomophthorales</taxon>
        <taxon>Ancylistaceae</taxon>
        <taxon>Conidiobolus</taxon>
    </lineage>
</organism>
<comment type="similarity">
    <text evidence="1">Belongs to the MEMO1 family.</text>
</comment>
<name>A0A137P5V7_CONC2</name>
<protein>
    <submittedName>
        <fullName evidence="2">UPF0103-domain-containing protein</fullName>
    </submittedName>
</protein>
<dbReference type="OMA" id="MHLPYIH"/>
<proteinExistence type="inferred from homology"/>
<dbReference type="PANTHER" id="PTHR11060:SF0">
    <property type="entry name" value="PROTEIN MEMO1"/>
    <property type="match status" value="1"/>
</dbReference>
<dbReference type="AlphaFoldDB" id="A0A137P5V7"/>
<dbReference type="InterPro" id="IPR002737">
    <property type="entry name" value="MEMO1_fam"/>
</dbReference>
<evidence type="ECO:0000313" key="3">
    <source>
        <dbReference type="Proteomes" id="UP000070444"/>
    </source>
</evidence>
<dbReference type="CDD" id="cd07361">
    <property type="entry name" value="MEMO_like"/>
    <property type="match status" value="1"/>
</dbReference>
<keyword evidence="3" id="KW-1185">Reference proteome</keyword>
<accession>A0A137P5V7</accession>
<evidence type="ECO:0000313" key="2">
    <source>
        <dbReference type="EMBL" id="KXN70311.1"/>
    </source>
</evidence>
<reference evidence="2 3" key="1">
    <citation type="journal article" date="2015" name="Genome Biol. Evol.">
        <title>Phylogenomic analyses indicate that early fungi evolved digesting cell walls of algal ancestors of land plants.</title>
        <authorList>
            <person name="Chang Y."/>
            <person name="Wang S."/>
            <person name="Sekimoto S."/>
            <person name="Aerts A.L."/>
            <person name="Choi C."/>
            <person name="Clum A."/>
            <person name="LaButti K.M."/>
            <person name="Lindquist E.A."/>
            <person name="Yee Ngan C."/>
            <person name="Ohm R.A."/>
            <person name="Salamov A.A."/>
            <person name="Grigoriev I.V."/>
            <person name="Spatafora J.W."/>
            <person name="Berbee M.L."/>
        </authorList>
    </citation>
    <scope>NUCLEOTIDE SEQUENCE [LARGE SCALE GENOMIC DNA]</scope>
    <source>
        <strain evidence="2 3">NRRL 28638</strain>
    </source>
</reference>
<sequence length="338" mass="38279">MTIIRQASHAGSWYEKRSTVLDSQMKNWLSKVFKSTPDQDVKIPITNSKAFIVPHAGYSYSGPAAAFSYQSIDIEPIKRVFILGPSHHFYLPGCALTKCDEYETPLGNLIIDKDIINELSETGKFDKLSIDADEDEHSIEMQLPYVYKVFESKIDEVKIVPILVGGLDTDGERDYGKLLSKYLKDPANLFLISSDFCHWGSRFRYTFYSDKTPPSKSPSNVRNTDKFTIPIHQSIENLDREGMEKIETLSLDQFATYLSKTKNTICGRHPIGVLLGMVEDLYPGFERQSDQELEVEEGDIKDKAPYLKFIHYSQSSQVTDPSDSSVSYAAAYLYLPSN</sequence>
<dbReference type="NCBIfam" id="TIGR04336">
    <property type="entry name" value="AmmeMemoSam_B"/>
    <property type="match status" value="1"/>
</dbReference>
<evidence type="ECO:0000256" key="1">
    <source>
        <dbReference type="ARBA" id="ARBA00006315"/>
    </source>
</evidence>